<feature type="domain" description="E3 ubiquitin-protein ligase SHPRH first helical" evidence="1">
    <location>
        <begin position="38"/>
        <end position="104"/>
    </location>
</feature>
<keyword evidence="3" id="KW-1185">Reference proteome</keyword>
<dbReference type="EMBL" id="JAPWTJ010002284">
    <property type="protein sequence ID" value="KAJ8966854.1"/>
    <property type="molecule type" value="Genomic_DNA"/>
</dbReference>
<accession>A0ABQ9IW90</accession>
<name>A0ABQ9IW90_9CUCU</name>
<sequence length="116" mass="13383">MDRSTLKKILAPFVVLRHACTHPNTLRGRYLATKKQLVFDYITQMPQDAIGYYREALQLAAQFSDDSTETKLTIDKLKVIHVMHNLAEVLDMHVPSQPTLRDSTFKKGRVELEQKQ</sequence>
<gene>
    <name evidence="2" type="ORF">NQ317_006639</name>
</gene>
<evidence type="ECO:0000259" key="1">
    <source>
        <dbReference type="Pfam" id="PF21325"/>
    </source>
</evidence>
<protein>
    <recommendedName>
        <fullName evidence="1">E3 ubiquitin-protein ligase SHPRH first helical domain-containing protein</fullName>
    </recommendedName>
</protein>
<dbReference type="InterPro" id="IPR048686">
    <property type="entry name" value="SHPRH_helical_1st"/>
</dbReference>
<dbReference type="Proteomes" id="UP001162164">
    <property type="component" value="Unassembled WGS sequence"/>
</dbReference>
<comment type="caution">
    <text evidence="2">The sequence shown here is derived from an EMBL/GenBank/DDBJ whole genome shotgun (WGS) entry which is preliminary data.</text>
</comment>
<reference evidence="2" key="1">
    <citation type="journal article" date="2023" name="Insect Mol. Biol.">
        <title>Genome sequencing provides insights into the evolution of gene families encoding plant cell wall-degrading enzymes in longhorned beetles.</title>
        <authorList>
            <person name="Shin N.R."/>
            <person name="Okamura Y."/>
            <person name="Kirsch R."/>
            <person name="Pauchet Y."/>
        </authorList>
    </citation>
    <scope>NUCLEOTIDE SEQUENCE</scope>
    <source>
        <strain evidence="2">MMC_N1</strain>
    </source>
</reference>
<organism evidence="2 3">
    <name type="scientific">Molorchus minor</name>
    <dbReference type="NCBI Taxonomy" id="1323400"/>
    <lineage>
        <taxon>Eukaryota</taxon>
        <taxon>Metazoa</taxon>
        <taxon>Ecdysozoa</taxon>
        <taxon>Arthropoda</taxon>
        <taxon>Hexapoda</taxon>
        <taxon>Insecta</taxon>
        <taxon>Pterygota</taxon>
        <taxon>Neoptera</taxon>
        <taxon>Endopterygota</taxon>
        <taxon>Coleoptera</taxon>
        <taxon>Polyphaga</taxon>
        <taxon>Cucujiformia</taxon>
        <taxon>Chrysomeloidea</taxon>
        <taxon>Cerambycidae</taxon>
        <taxon>Lamiinae</taxon>
        <taxon>Monochamini</taxon>
        <taxon>Molorchus</taxon>
    </lineage>
</organism>
<evidence type="ECO:0000313" key="3">
    <source>
        <dbReference type="Proteomes" id="UP001162164"/>
    </source>
</evidence>
<evidence type="ECO:0000313" key="2">
    <source>
        <dbReference type="EMBL" id="KAJ8966854.1"/>
    </source>
</evidence>
<proteinExistence type="predicted"/>
<dbReference type="Pfam" id="PF21325">
    <property type="entry name" value="SHPRH_helical-1st"/>
    <property type="match status" value="1"/>
</dbReference>